<dbReference type="OrthoDB" id="8146150at2"/>
<protein>
    <submittedName>
        <fullName evidence="1">Uncharacterized protein</fullName>
    </submittedName>
</protein>
<keyword evidence="2" id="KW-1185">Reference proteome</keyword>
<evidence type="ECO:0000313" key="1">
    <source>
        <dbReference type="EMBL" id="PRD50109.1"/>
    </source>
</evidence>
<reference evidence="1 2" key="1">
    <citation type="submission" date="2018-02" db="EMBL/GenBank/DDBJ databases">
        <title>The draft genome of Phyllobacterium myrsinacearum DSM5892.</title>
        <authorList>
            <person name="Li L."/>
            <person name="Liu L."/>
            <person name="Zhang X."/>
            <person name="Wang T."/>
        </authorList>
    </citation>
    <scope>NUCLEOTIDE SEQUENCE [LARGE SCALE GENOMIC DNA]</scope>
    <source>
        <strain evidence="1 2">DSM 5892</strain>
    </source>
</reference>
<evidence type="ECO:0000313" key="2">
    <source>
        <dbReference type="Proteomes" id="UP000238563"/>
    </source>
</evidence>
<dbReference type="AlphaFoldDB" id="A0A2S9JBB1"/>
<comment type="caution">
    <text evidence="1">The sequence shown here is derived from an EMBL/GenBank/DDBJ whole genome shotgun (WGS) entry which is preliminary data.</text>
</comment>
<sequence length="225" mass="25684">MTTGAEIRKMVKPLLERHDDLAMVGRFMVVKPIHHFRRGIYIDYCRNPWMFDPITVVDLLIPPSDVITLGFGDFLSDPKTGYWDATNPASVQRLFDLLEETILPKLRSTTTFEHYRALAAQYEASGDYYDWDRFLEMLIATATGNLDLAQSIVEPLPSMQHYLAQLAPSFCPALLARDRVEIARILHEWEALAVQKCKLEKFWEPTPFPLELEGAPPIRPQPGPG</sequence>
<organism evidence="1 2">
    <name type="scientific">Phyllobacterium myrsinacearum</name>
    <dbReference type="NCBI Taxonomy" id="28101"/>
    <lineage>
        <taxon>Bacteria</taxon>
        <taxon>Pseudomonadati</taxon>
        <taxon>Pseudomonadota</taxon>
        <taxon>Alphaproteobacteria</taxon>
        <taxon>Hyphomicrobiales</taxon>
        <taxon>Phyllobacteriaceae</taxon>
        <taxon>Phyllobacterium</taxon>
    </lineage>
</organism>
<dbReference type="Proteomes" id="UP000238563">
    <property type="component" value="Unassembled WGS sequence"/>
</dbReference>
<gene>
    <name evidence="1" type="ORF">C5750_22540</name>
</gene>
<dbReference type="EMBL" id="PVBT01000008">
    <property type="protein sequence ID" value="PRD50109.1"/>
    <property type="molecule type" value="Genomic_DNA"/>
</dbReference>
<accession>A0A2S9JBB1</accession>
<proteinExistence type="predicted"/>
<name>A0A2S9JBB1_9HYPH</name>
<dbReference type="RefSeq" id="WP_105736985.1">
    <property type="nucleotide sequence ID" value="NZ_PVBT01000008.1"/>
</dbReference>